<dbReference type="EMBL" id="QMEB01000063">
    <property type="protein sequence ID" value="NMG19869.1"/>
    <property type="molecule type" value="Genomic_DNA"/>
</dbReference>
<keyword evidence="1" id="KW-1277">Toxin-antitoxin system</keyword>
<organism evidence="2 3">
    <name type="scientific">Brasilonema bromeliae SPC951</name>
    <dbReference type="NCBI Taxonomy" id="385972"/>
    <lineage>
        <taxon>Bacteria</taxon>
        <taxon>Bacillati</taxon>
        <taxon>Cyanobacteriota</taxon>
        <taxon>Cyanophyceae</taxon>
        <taxon>Nostocales</taxon>
        <taxon>Scytonemataceae</taxon>
        <taxon>Brasilonema</taxon>
        <taxon>Bromeliae group (in: Brasilonema)</taxon>
    </lineage>
</organism>
<dbReference type="Proteomes" id="UP000718564">
    <property type="component" value="Unassembled WGS sequence"/>
</dbReference>
<sequence>MKFIVIHTEARKELDAAIAYYEKQKFGLGLDFLSEVEKVLGNIQQNPNLGTPYKIEGVRRYAIKRFPYLIFYIELEEVIWVIAIAHGKRKPDYWKKRNMEI</sequence>
<dbReference type="InterPro" id="IPR007712">
    <property type="entry name" value="RelE/ParE_toxin"/>
</dbReference>
<evidence type="ECO:0000313" key="2">
    <source>
        <dbReference type="EMBL" id="NMG19869.1"/>
    </source>
</evidence>
<protein>
    <submittedName>
        <fullName evidence="2">Type II toxin-antitoxin system RelE/ParE family toxin</fullName>
    </submittedName>
</protein>
<gene>
    <name evidence="2" type="ORF">DP116_10500</name>
</gene>
<accession>A0ABX1P676</accession>
<keyword evidence="3" id="KW-1185">Reference proteome</keyword>
<dbReference type="Gene3D" id="3.30.2310.20">
    <property type="entry name" value="RelE-like"/>
    <property type="match status" value="1"/>
</dbReference>
<evidence type="ECO:0000256" key="1">
    <source>
        <dbReference type="ARBA" id="ARBA00022649"/>
    </source>
</evidence>
<dbReference type="RefSeq" id="WP_169155137.1">
    <property type="nucleotide sequence ID" value="NZ_CAWPJE010000032.1"/>
</dbReference>
<comment type="caution">
    <text evidence="2">The sequence shown here is derived from an EMBL/GenBank/DDBJ whole genome shotgun (WGS) entry which is preliminary data.</text>
</comment>
<evidence type="ECO:0000313" key="3">
    <source>
        <dbReference type="Proteomes" id="UP000718564"/>
    </source>
</evidence>
<proteinExistence type="predicted"/>
<name>A0ABX1P676_9CYAN</name>
<reference evidence="2 3" key="1">
    <citation type="submission" date="2018-06" db="EMBL/GenBank/DDBJ databases">
        <title>Comparative genomics of Brasilonema spp. strains.</title>
        <authorList>
            <person name="Alvarenga D.O."/>
            <person name="Fiore M.F."/>
            <person name="Varani A.M."/>
        </authorList>
    </citation>
    <scope>NUCLEOTIDE SEQUENCE [LARGE SCALE GENOMIC DNA]</scope>
    <source>
        <strain evidence="2 3">SPC951</strain>
    </source>
</reference>
<dbReference type="InterPro" id="IPR035093">
    <property type="entry name" value="RelE/ParE_toxin_dom_sf"/>
</dbReference>
<dbReference type="Pfam" id="PF05016">
    <property type="entry name" value="ParE_toxin"/>
    <property type="match status" value="1"/>
</dbReference>